<protein>
    <submittedName>
        <fullName evidence="1">34034_t:CDS:1</fullName>
    </submittedName>
</protein>
<gene>
    <name evidence="1" type="ORF">RPERSI_LOCUS16438</name>
</gene>
<proteinExistence type="predicted"/>
<keyword evidence="2" id="KW-1185">Reference proteome</keyword>
<name>A0ACA9R023_9GLOM</name>
<feature type="non-terminal residue" evidence="1">
    <location>
        <position position="1"/>
    </location>
</feature>
<accession>A0ACA9R023</accession>
<organism evidence="1 2">
    <name type="scientific">Racocetra persica</name>
    <dbReference type="NCBI Taxonomy" id="160502"/>
    <lineage>
        <taxon>Eukaryota</taxon>
        <taxon>Fungi</taxon>
        <taxon>Fungi incertae sedis</taxon>
        <taxon>Mucoromycota</taxon>
        <taxon>Glomeromycotina</taxon>
        <taxon>Glomeromycetes</taxon>
        <taxon>Diversisporales</taxon>
        <taxon>Gigasporaceae</taxon>
        <taxon>Racocetra</taxon>
    </lineage>
</organism>
<sequence>YSSVNTRAQKKIVFVREKCYTILPALMIDGIIALDIIEGSCDRKRFVDFILDQISYEAFAF</sequence>
<dbReference type="EMBL" id="CAJVQC010040651">
    <property type="protein sequence ID" value="CAG8771292.1"/>
    <property type="molecule type" value="Genomic_DNA"/>
</dbReference>
<reference evidence="1" key="1">
    <citation type="submission" date="2021-06" db="EMBL/GenBank/DDBJ databases">
        <authorList>
            <person name="Kallberg Y."/>
            <person name="Tangrot J."/>
            <person name="Rosling A."/>
        </authorList>
    </citation>
    <scope>NUCLEOTIDE SEQUENCE</scope>
    <source>
        <strain evidence="1">MA461A</strain>
    </source>
</reference>
<evidence type="ECO:0000313" key="2">
    <source>
        <dbReference type="Proteomes" id="UP000789920"/>
    </source>
</evidence>
<comment type="caution">
    <text evidence="1">The sequence shown here is derived from an EMBL/GenBank/DDBJ whole genome shotgun (WGS) entry which is preliminary data.</text>
</comment>
<evidence type="ECO:0000313" key="1">
    <source>
        <dbReference type="EMBL" id="CAG8771292.1"/>
    </source>
</evidence>
<dbReference type="Proteomes" id="UP000789920">
    <property type="component" value="Unassembled WGS sequence"/>
</dbReference>